<organism evidence="5 6">
    <name type="scientific">Halobacillus litoralis</name>
    <dbReference type="NCBI Taxonomy" id="45668"/>
    <lineage>
        <taxon>Bacteria</taxon>
        <taxon>Bacillati</taxon>
        <taxon>Bacillota</taxon>
        <taxon>Bacilli</taxon>
        <taxon>Bacillales</taxon>
        <taxon>Bacillaceae</taxon>
        <taxon>Halobacillus</taxon>
    </lineage>
</organism>
<keyword evidence="3" id="KW-0067">ATP-binding</keyword>
<protein>
    <submittedName>
        <fullName evidence="5">5-oxoprolinase subunit PxpB</fullName>
        <ecNumber evidence="5">3.5.2.9</ecNumber>
    </submittedName>
</protein>
<comment type="caution">
    <text evidence="5">The sequence shown here is derived from an EMBL/GenBank/DDBJ whole genome shotgun (WGS) entry which is preliminary data.</text>
</comment>
<name>A0A845FCC1_9BACI</name>
<keyword evidence="2 5" id="KW-0378">Hydrolase</keyword>
<dbReference type="EC" id="3.5.2.9" evidence="5"/>
<dbReference type="Pfam" id="PF02682">
    <property type="entry name" value="CT_C_D"/>
    <property type="match status" value="1"/>
</dbReference>
<reference evidence="5 6" key="1">
    <citation type="submission" date="2019-11" db="EMBL/GenBank/DDBJ databases">
        <title>Genome sequences of 17 halophilic strains isolated from different environments.</title>
        <authorList>
            <person name="Furrow R.E."/>
        </authorList>
    </citation>
    <scope>NUCLEOTIDE SEQUENCE [LARGE SCALE GENOMIC DNA]</scope>
    <source>
        <strain evidence="5 6">SL-4</strain>
    </source>
</reference>
<dbReference type="Gene3D" id="3.30.1360.40">
    <property type="match status" value="1"/>
</dbReference>
<evidence type="ECO:0000256" key="3">
    <source>
        <dbReference type="ARBA" id="ARBA00022840"/>
    </source>
</evidence>
<evidence type="ECO:0000256" key="1">
    <source>
        <dbReference type="ARBA" id="ARBA00022741"/>
    </source>
</evidence>
<dbReference type="PANTHER" id="PTHR34698">
    <property type="entry name" value="5-OXOPROLINASE SUBUNIT B"/>
    <property type="match status" value="1"/>
</dbReference>
<dbReference type="PANTHER" id="PTHR34698:SF2">
    <property type="entry name" value="5-OXOPROLINASE SUBUNIT B"/>
    <property type="match status" value="1"/>
</dbReference>
<evidence type="ECO:0000259" key="4">
    <source>
        <dbReference type="SMART" id="SM00796"/>
    </source>
</evidence>
<dbReference type="Gene3D" id="2.40.100.10">
    <property type="entry name" value="Cyclophilin-like"/>
    <property type="match status" value="1"/>
</dbReference>
<dbReference type="SMART" id="SM00796">
    <property type="entry name" value="AHS1"/>
    <property type="match status" value="1"/>
</dbReference>
<dbReference type="SUPFAM" id="SSF50891">
    <property type="entry name" value="Cyclophilin-like"/>
    <property type="match status" value="1"/>
</dbReference>
<dbReference type="Proteomes" id="UP000450457">
    <property type="component" value="Unassembled WGS sequence"/>
</dbReference>
<dbReference type="OrthoDB" id="9778567at2"/>
<dbReference type="InterPro" id="IPR010016">
    <property type="entry name" value="PxpB"/>
</dbReference>
<proteinExistence type="predicted"/>
<dbReference type="InterPro" id="IPR003833">
    <property type="entry name" value="CT_C_D"/>
</dbReference>
<accession>A0A845FCC1</accession>
<dbReference type="AlphaFoldDB" id="A0A845FCC1"/>
<sequence length="258" mass="29034">MDIHSLWLLGTLLFKCIGGIFLNISIHPLGDQALLIDFGEAINEETNQQVRQAAAHLEKQKPDWMIEYIPAFSTLTILYNPYYIAKQLRSQELLPYEWARTKVLDLLSQTSSHHSEGRTIEIPVCYGGEWGPDLSFVASHNSMSEEEVIDAHMKGDYLVYMIGFAPGFPYIGGMDKKIAAPRRDDPRLSIPSGSVGIAGEQTGVYPIETPGGWQLIGRTPLKLFEPDRESPSLLQAGDRIHFKRISEAEYSRLKEEDQ</sequence>
<evidence type="ECO:0000256" key="2">
    <source>
        <dbReference type="ARBA" id="ARBA00022801"/>
    </source>
</evidence>
<feature type="domain" description="Carboxyltransferase" evidence="4">
    <location>
        <begin position="24"/>
        <end position="234"/>
    </location>
</feature>
<dbReference type="NCBIfam" id="TIGR00370">
    <property type="entry name" value="5-oxoprolinase subunit PxpB"/>
    <property type="match status" value="1"/>
</dbReference>
<dbReference type="SUPFAM" id="SSF160467">
    <property type="entry name" value="PH0987 N-terminal domain-like"/>
    <property type="match status" value="1"/>
</dbReference>
<evidence type="ECO:0000313" key="6">
    <source>
        <dbReference type="Proteomes" id="UP000450457"/>
    </source>
</evidence>
<dbReference type="EMBL" id="WMFA01000003">
    <property type="protein sequence ID" value="MYL71519.1"/>
    <property type="molecule type" value="Genomic_DNA"/>
</dbReference>
<gene>
    <name evidence="5" type="primary">pxpB</name>
    <name evidence="5" type="ORF">GLW00_11675</name>
</gene>
<keyword evidence="1" id="KW-0547">Nucleotide-binding</keyword>
<dbReference type="GO" id="GO:0017168">
    <property type="term" value="F:5-oxoprolinase (ATP-hydrolyzing) activity"/>
    <property type="evidence" value="ECO:0007669"/>
    <property type="project" value="UniProtKB-EC"/>
</dbReference>
<dbReference type="InterPro" id="IPR029000">
    <property type="entry name" value="Cyclophilin-like_dom_sf"/>
</dbReference>
<dbReference type="GO" id="GO:0005524">
    <property type="term" value="F:ATP binding"/>
    <property type="evidence" value="ECO:0007669"/>
    <property type="project" value="UniProtKB-KW"/>
</dbReference>
<evidence type="ECO:0000313" key="5">
    <source>
        <dbReference type="EMBL" id="MYL71519.1"/>
    </source>
</evidence>